<dbReference type="GO" id="GO:0008017">
    <property type="term" value="F:microtubule binding"/>
    <property type="evidence" value="ECO:0007669"/>
    <property type="project" value="InterPro"/>
</dbReference>
<dbReference type="Proteomes" id="UP000009183">
    <property type="component" value="Chromosome 10"/>
</dbReference>
<dbReference type="EMBL" id="FN595766">
    <property type="protein sequence ID" value="CCB52139.1"/>
    <property type="molecule type" value="Genomic_DNA"/>
</dbReference>
<name>F6HIU3_VITVI</name>
<evidence type="ECO:0000313" key="2">
    <source>
        <dbReference type="Proteomes" id="UP000009183"/>
    </source>
</evidence>
<proteinExistence type="predicted"/>
<protein>
    <submittedName>
        <fullName evidence="1">Uncharacterized protein</fullName>
    </submittedName>
</protein>
<reference evidence="2" key="1">
    <citation type="journal article" date="2007" name="Nature">
        <title>The grapevine genome sequence suggests ancestral hexaploidization in major angiosperm phyla.</title>
        <authorList>
            <consortium name="The French-Italian Public Consortium for Grapevine Genome Characterization."/>
            <person name="Jaillon O."/>
            <person name="Aury J.-M."/>
            <person name="Noel B."/>
            <person name="Policriti A."/>
            <person name="Clepet C."/>
            <person name="Casagrande A."/>
            <person name="Choisne N."/>
            <person name="Aubourg S."/>
            <person name="Vitulo N."/>
            <person name="Jubin C."/>
            <person name="Vezzi A."/>
            <person name="Legeai F."/>
            <person name="Hugueney P."/>
            <person name="Dasilva C."/>
            <person name="Horner D."/>
            <person name="Mica E."/>
            <person name="Jublot D."/>
            <person name="Poulain J."/>
            <person name="Bruyere C."/>
            <person name="Billault A."/>
            <person name="Segurens B."/>
            <person name="Gouyvenoux M."/>
            <person name="Ugarte E."/>
            <person name="Cattonaro F."/>
            <person name="Anthouard V."/>
            <person name="Vico V."/>
            <person name="Del Fabbro C."/>
            <person name="Alaux M."/>
            <person name="Di Gaspero G."/>
            <person name="Dumas V."/>
            <person name="Felice N."/>
            <person name="Paillard S."/>
            <person name="Juman I."/>
            <person name="Moroldo M."/>
            <person name="Scalabrin S."/>
            <person name="Canaguier A."/>
            <person name="Le Clainche I."/>
            <person name="Malacrida G."/>
            <person name="Durand E."/>
            <person name="Pesole G."/>
            <person name="Laucou V."/>
            <person name="Chatelet P."/>
            <person name="Merdinoglu D."/>
            <person name="Delledonne M."/>
            <person name="Pezzotti M."/>
            <person name="Lecharny A."/>
            <person name="Scarpelli C."/>
            <person name="Artiguenave F."/>
            <person name="Pe M.E."/>
            <person name="Valle G."/>
            <person name="Morgante M."/>
            <person name="Caboche M."/>
            <person name="Adam-Blondon A.-F."/>
            <person name="Weissenbach J."/>
            <person name="Quetier F."/>
            <person name="Wincker P."/>
        </authorList>
    </citation>
    <scope>NUCLEOTIDE SEQUENCE [LARGE SCALE GENOMIC DNA]</scope>
    <source>
        <strain evidence="2">cv. Pinot noir / PN40024</strain>
    </source>
</reference>
<sequence length="185" mass="20967">MESQVVHIIHNPELFLASRALSSRHGIAHVIHNLKLFIASRALSSQTRVVHVNHDPELFIAFRDLSSRPRVVQHAPTMKLTVKTLKGSIATAKASLLIKFLYSNHMLQEYVSDELIKLLTAALEELWSTSTINEEVLRTINIIFANFYKLYISEATTLCIPPIWKGRSSLEVMLLKNLSWTSYAS</sequence>
<dbReference type="GO" id="GO:0010330">
    <property type="term" value="C:cellulose synthase complex"/>
    <property type="evidence" value="ECO:0007669"/>
    <property type="project" value="InterPro"/>
</dbReference>
<dbReference type="PaxDb" id="29760-VIT_10s0042g01470.t01"/>
<dbReference type="AlphaFoldDB" id="F6HIU3"/>
<evidence type="ECO:0000313" key="1">
    <source>
        <dbReference type="EMBL" id="CCB52139.1"/>
    </source>
</evidence>
<dbReference type="GO" id="GO:2001006">
    <property type="term" value="P:regulation of cellulose biosynthetic process"/>
    <property type="evidence" value="ECO:0007669"/>
    <property type="project" value="InterPro"/>
</dbReference>
<dbReference type="GO" id="GO:0051211">
    <property type="term" value="P:anisotropic cell growth"/>
    <property type="evidence" value="ECO:0007669"/>
    <property type="project" value="InterPro"/>
</dbReference>
<gene>
    <name evidence="1" type="ordered locus">VIT_10s0042g01470</name>
</gene>
<organism evidence="1 2">
    <name type="scientific">Vitis vinifera</name>
    <name type="common">Grape</name>
    <dbReference type="NCBI Taxonomy" id="29760"/>
    <lineage>
        <taxon>Eukaryota</taxon>
        <taxon>Viridiplantae</taxon>
        <taxon>Streptophyta</taxon>
        <taxon>Embryophyta</taxon>
        <taxon>Tracheophyta</taxon>
        <taxon>Spermatophyta</taxon>
        <taxon>Magnoliopsida</taxon>
        <taxon>eudicotyledons</taxon>
        <taxon>Gunneridae</taxon>
        <taxon>Pentapetalae</taxon>
        <taxon>rosids</taxon>
        <taxon>Vitales</taxon>
        <taxon>Vitaceae</taxon>
        <taxon>Viteae</taxon>
        <taxon>Vitis</taxon>
    </lineage>
</organism>
<keyword evidence="2" id="KW-1185">Reference proteome</keyword>
<dbReference type="HOGENOM" id="CLU_1463755_0_0_1"/>
<dbReference type="PANTHER" id="PTHR46369:SF1">
    <property type="entry name" value="PROTEIN CELLULOSE SYNTHASE INTERACTIVE 3"/>
    <property type="match status" value="1"/>
</dbReference>
<accession>F6HIU3</accession>
<dbReference type="PANTHER" id="PTHR46369">
    <property type="entry name" value="PROTEIN CELLULOSE SYNTHASE INTERACTIVE 1"/>
    <property type="match status" value="1"/>
</dbReference>
<dbReference type="eggNOG" id="KOG0167">
    <property type="taxonomic scope" value="Eukaryota"/>
</dbReference>
<dbReference type="InParanoid" id="F6HIU3"/>
<dbReference type="InterPro" id="IPR044297">
    <property type="entry name" value="CSI1/2/3"/>
</dbReference>